<gene>
    <name evidence="7" type="ORF">Ari01nite_69330</name>
</gene>
<dbReference type="Gene3D" id="1.10.10.10">
    <property type="entry name" value="Winged helix-like DNA-binding domain superfamily/Winged helix DNA-binding domain"/>
    <property type="match status" value="1"/>
</dbReference>
<dbReference type="Gene3D" id="1.25.40.10">
    <property type="entry name" value="Tetratricopeptide repeat domain"/>
    <property type="match status" value="1"/>
</dbReference>
<evidence type="ECO:0000256" key="1">
    <source>
        <dbReference type="ARBA" id="ARBA00005820"/>
    </source>
</evidence>
<keyword evidence="8" id="KW-1185">Reference proteome</keyword>
<name>A0A919K6J9_9ACTN</name>
<dbReference type="RefSeq" id="WP_203786464.1">
    <property type="nucleotide sequence ID" value="NZ_BOMV01000073.1"/>
</dbReference>
<evidence type="ECO:0000256" key="3">
    <source>
        <dbReference type="ARBA" id="ARBA00023125"/>
    </source>
</evidence>
<dbReference type="Proteomes" id="UP000636960">
    <property type="component" value="Unassembled WGS sequence"/>
</dbReference>
<dbReference type="InterPro" id="IPR027417">
    <property type="entry name" value="P-loop_NTPase"/>
</dbReference>
<dbReference type="GO" id="GO:0003677">
    <property type="term" value="F:DNA binding"/>
    <property type="evidence" value="ECO:0007669"/>
    <property type="project" value="UniProtKB-UniRule"/>
</dbReference>
<dbReference type="SMART" id="SM00862">
    <property type="entry name" value="Trans_reg_C"/>
    <property type="match status" value="1"/>
</dbReference>
<dbReference type="SUPFAM" id="SSF48452">
    <property type="entry name" value="TPR-like"/>
    <property type="match status" value="1"/>
</dbReference>
<feature type="domain" description="OmpR/PhoB-type" evidence="6">
    <location>
        <begin position="9"/>
        <end position="110"/>
    </location>
</feature>
<dbReference type="Gene3D" id="3.40.50.300">
    <property type="entry name" value="P-loop containing nucleotide triphosphate hydrolases"/>
    <property type="match status" value="1"/>
</dbReference>
<keyword evidence="4" id="KW-0804">Transcription</keyword>
<reference evidence="7" key="1">
    <citation type="submission" date="2021-01" db="EMBL/GenBank/DDBJ databases">
        <title>Whole genome shotgun sequence of Actinoplanes rishiriensis NBRC 108556.</title>
        <authorList>
            <person name="Komaki H."/>
            <person name="Tamura T."/>
        </authorList>
    </citation>
    <scope>NUCLEOTIDE SEQUENCE</scope>
    <source>
        <strain evidence="7">NBRC 108556</strain>
    </source>
</reference>
<dbReference type="InterPro" id="IPR016032">
    <property type="entry name" value="Sig_transdc_resp-reg_C-effctor"/>
</dbReference>
<dbReference type="PROSITE" id="PS51755">
    <property type="entry name" value="OMPR_PHOB"/>
    <property type="match status" value="1"/>
</dbReference>
<evidence type="ECO:0000259" key="6">
    <source>
        <dbReference type="PROSITE" id="PS51755"/>
    </source>
</evidence>
<organism evidence="7 8">
    <name type="scientific">Paractinoplanes rishiriensis</name>
    <dbReference type="NCBI Taxonomy" id="1050105"/>
    <lineage>
        <taxon>Bacteria</taxon>
        <taxon>Bacillati</taxon>
        <taxon>Actinomycetota</taxon>
        <taxon>Actinomycetes</taxon>
        <taxon>Micromonosporales</taxon>
        <taxon>Micromonosporaceae</taxon>
        <taxon>Paractinoplanes</taxon>
    </lineage>
</organism>
<evidence type="ECO:0000256" key="2">
    <source>
        <dbReference type="ARBA" id="ARBA00023015"/>
    </source>
</evidence>
<sequence length="331" mass="36203">MTGFTVVSWTRPALGGKAFAMEFGLLGSLRVVVDGRPATLDQPMPSRLLAVLICRAGTPVSVDALIEELWGGTRPATARKTVQLYVHRLRRMLGDPDRIRHGAGGYTLVIHPGERDLDRVEDLVRAARATADPRGRAAKLADALATWRGTPMAEFAGLSAVRALTDRLADYRATVLEMRVDADLELGRHADLVGELAEAVAHHPLRERFAAQLMLALYRCGRQAEALAVYRRTRDRLVAELGVEPGPELHDRHLAVLRADPELDPPARWTAVRAAQLPPAPQPFTGRTAELDRLDRLLTDRPAALVISAISGTAGVGKPNPENWHTFKITH</sequence>
<keyword evidence="3 5" id="KW-0238">DNA-binding</keyword>
<evidence type="ECO:0000256" key="4">
    <source>
        <dbReference type="ARBA" id="ARBA00023163"/>
    </source>
</evidence>
<dbReference type="PANTHER" id="PTHR35807:SF1">
    <property type="entry name" value="TRANSCRIPTIONAL REGULATOR REDD"/>
    <property type="match status" value="1"/>
</dbReference>
<dbReference type="AlphaFoldDB" id="A0A919K6J9"/>
<dbReference type="Pfam" id="PF03704">
    <property type="entry name" value="BTAD"/>
    <property type="match status" value="1"/>
</dbReference>
<protein>
    <recommendedName>
        <fullName evidence="6">OmpR/PhoB-type domain-containing protein</fullName>
    </recommendedName>
</protein>
<proteinExistence type="inferred from homology"/>
<evidence type="ECO:0000313" key="8">
    <source>
        <dbReference type="Proteomes" id="UP000636960"/>
    </source>
</evidence>
<comment type="caution">
    <text evidence="7">The sequence shown here is derived from an EMBL/GenBank/DDBJ whole genome shotgun (WGS) entry which is preliminary data.</text>
</comment>
<dbReference type="InterPro" id="IPR051677">
    <property type="entry name" value="AfsR-DnrI-RedD_regulator"/>
</dbReference>
<feature type="DNA-binding region" description="OmpR/PhoB-type" evidence="5">
    <location>
        <begin position="9"/>
        <end position="110"/>
    </location>
</feature>
<dbReference type="Pfam" id="PF00486">
    <property type="entry name" value="Trans_reg_C"/>
    <property type="match status" value="1"/>
</dbReference>
<evidence type="ECO:0000256" key="5">
    <source>
        <dbReference type="PROSITE-ProRule" id="PRU01091"/>
    </source>
</evidence>
<dbReference type="GO" id="GO:0006355">
    <property type="term" value="P:regulation of DNA-templated transcription"/>
    <property type="evidence" value="ECO:0007669"/>
    <property type="project" value="InterPro"/>
</dbReference>
<dbReference type="SUPFAM" id="SSF46894">
    <property type="entry name" value="C-terminal effector domain of the bipartite response regulators"/>
    <property type="match status" value="1"/>
</dbReference>
<dbReference type="InterPro" id="IPR036388">
    <property type="entry name" value="WH-like_DNA-bd_sf"/>
</dbReference>
<dbReference type="GO" id="GO:0000160">
    <property type="term" value="P:phosphorelay signal transduction system"/>
    <property type="evidence" value="ECO:0007669"/>
    <property type="project" value="InterPro"/>
</dbReference>
<dbReference type="InterPro" id="IPR005158">
    <property type="entry name" value="BTAD"/>
</dbReference>
<dbReference type="InterPro" id="IPR001867">
    <property type="entry name" value="OmpR/PhoB-type_DNA-bd"/>
</dbReference>
<dbReference type="SMART" id="SM01043">
    <property type="entry name" value="BTAD"/>
    <property type="match status" value="1"/>
</dbReference>
<keyword evidence="2" id="KW-0805">Transcription regulation</keyword>
<evidence type="ECO:0000313" key="7">
    <source>
        <dbReference type="EMBL" id="GIE99468.1"/>
    </source>
</evidence>
<dbReference type="InterPro" id="IPR011990">
    <property type="entry name" value="TPR-like_helical_dom_sf"/>
</dbReference>
<accession>A0A919K6J9</accession>
<comment type="similarity">
    <text evidence="1">Belongs to the AfsR/DnrI/RedD regulatory family.</text>
</comment>
<dbReference type="PANTHER" id="PTHR35807">
    <property type="entry name" value="TRANSCRIPTIONAL REGULATOR REDD-RELATED"/>
    <property type="match status" value="1"/>
</dbReference>
<dbReference type="EMBL" id="BOMV01000073">
    <property type="protein sequence ID" value="GIE99468.1"/>
    <property type="molecule type" value="Genomic_DNA"/>
</dbReference>
<dbReference type="CDD" id="cd15831">
    <property type="entry name" value="BTAD"/>
    <property type="match status" value="1"/>
</dbReference>